<name>A0A8S9LRD9_BRACR</name>
<feature type="region of interest" description="Disordered" evidence="1">
    <location>
        <begin position="51"/>
        <end position="102"/>
    </location>
</feature>
<accession>A0A8S9LRD9</accession>
<evidence type="ECO:0000256" key="1">
    <source>
        <dbReference type="SAM" id="MobiDB-lite"/>
    </source>
</evidence>
<protein>
    <submittedName>
        <fullName evidence="2">Uncharacterized protein</fullName>
    </submittedName>
</protein>
<feature type="compositionally biased region" description="Acidic residues" evidence="1">
    <location>
        <begin position="84"/>
        <end position="97"/>
    </location>
</feature>
<reference evidence="2" key="1">
    <citation type="submission" date="2019-12" db="EMBL/GenBank/DDBJ databases">
        <title>Genome sequencing and annotation of Brassica cretica.</title>
        <authorList>
            <person name="Studholme D.J."/>
            <person name="Sarris P.F."/>
        </authorList>
    </citation>
    <scope>NUCLEOTIDE SEQUENCE</scope>
    <source>
        <strain evidence="2">PFS-102/07</strain>
        <tissue evidence="2">Leaf</tissue>
    </source>
</reference>
<gene>
    <name evidence="2" type="ORF">F2Q70_00011871</name>
</gene>
<comment type="caution">
    <text evidence="2">The sequence shown here is derived from an EMBL/GenBank/DDBJ whole genome shotgun (WGS) entry which is preliminary data.</text>
</comment>
<sequence length="168" mass="18972">MQDVAGDTNFYINSDGYGESVLFLIIRSIDGHRIAGVDRWLLRYSGVSHPDHEGGNGNQPTQTQPEENSVGSHDQDEIGLQETEIQEDEPRDNDEPDQIQPLRRIGLLRRGVGLEGAEIMMMRRTASRKRSRRVMGVTLMFRSPAVVLDKLVSTRGTQNLAPEFFFFI</sequence>
<organism evidence="2">
    <name type="scientific">Brassica cretica</name>
    <name type="common">Mustard</name>
    <dbReference type="NCBI Taxonomy" id="69181"/>
    <lineage>
        <taxon>Eukaryota</taxon>
        <taxon>Viridiplantae</taxon>
        <taxon>Streptophyta</taxon>
        <taxon>Embryophyta</taxon>
        <taxon>Tracheophyta</taxon>
        <taxon>Spermatophyta</taxon>
        <taxon>Magnoliopsida</taxon>
        <taxon>eudicotyledons</taxon>
        <taxon>Gunneridae</taxon>
        <taxon>Pentapetalae</taxon>
        <taxon>rosids</taxon>
        <taxon>malvids</taxon>
        <taxon>Brassicales</taxon>
        <taxon>Brassicaceae</taxon>
        <taxon>Brassiceae</taxon>
        <taxon>Brassica</taxon>
    </lineage>
</organism>
<dbReference type="EMBL" id="QGKY02000089">
    <property type="protein sequence ID" value="KAF2609925.1"/>
    <property type="molecule type" value="Genomic_DNA"/>
</dbReference>
<proteinExistence type="predicted"/>
<feature type="compositionally biased region" description="Polar residues" evidence="1">
    <location>
        <begin position="58"/>
        <end position="72"/>
    </location>
</feature>
<dbReference type="AlphaFoldDB" id="A0A8S9LRD9"/>
<evidence type="ECO:0000313" key="2">
    <source>
        <dbReference type="EMBL" id="KAF2609925.1"/>
    </source>
</evidence>